<dbReference type="GO" id="GO:0022857">
    <property type="term" value="F:transmembrane transporter activity"/>
    <property type="evidence" value="ECO:0007669"/>
    <property type="project" value="InterPro"/>
</dbReference>
<reference evidence="8 9" key="1">
    <citation type="submission" date="2018-06" db="EMBL/GenBank/DDBJ databases">
        <title>Genomic Encyclopedia of Type Strains, Phase III (KMG-III): the genomes of soil and plant-associated and newly described type strains.</title>
        <authorList>
            <person name="Whitman W."/>
        </authorList>
    </citation>
    <scope>NUCLEOTIDE SEQUENCE [LARGE SCALE GENOMIC DNA]</scope>
    <source>
        <strain evidence="8 9">CGMCC 1.8979</strain>
    </source>
</reference>
<dbReference type="Gene3D" id="1.20.1250.20">
    <property type="entry name" value="MFS general substrate transporter like domains"/>
    <property type="match status" value="1"/>
</dbReference>
<evidence type="ECO:0000256" key="4">
    <source>
        <dbReference type="ARBA" id="ARBA00022989"/>
    </source>
</evidence>
<name>A0A327YRC6_9BACL</name>
<keyword evidence="5 6" id="KW-0472">Membrane</keyword>
<dbReference type="InterPro" id="IPR036259">
    <property type="entry name" value="MFS_trans_sf"/>
</dbReference>
<keyword evidence="3 6" id="KW-0812">Transmembrane</keyword>
<keyword evidence="2" id="KW-0813">Transport</keyword>
<evidence type="ECO:0000313" key="9">
    <source>
        <dbReference type="Proteomes" id="UP000248555"/>
    </source>
</evidence>
<keyword evidence="9" id="KW-1185">Reference proteome</keyword>
<dbReference type="EMBL" id="QLMH01000001">
    <property type="protein sequence ID" value="RAK23092.1"/>
    <property type="molecule type" value="Genomic_DNA"/>
</dbReference>
<comment type="caution">
    <text evidence="8">The sequence shown here is derived from an EMBL/GenBank/DDBJ whole genome shotgun (WGS) entry which is preliminary data.</text>
</comment>
<dbReference type="SUPFAM" id="SSF103473">
    <property type="entry name" value="MFS general substrate transporter"/>
    <property type="match status" value="1"/>
</dbReference>
<feature type="transmembrane region" description="Helical" evidence="6">
    <location>
        <begin position="38"/>
        <end position="58"/>
    </location>
</feature>
<dbReference type="PROSITE" id="PS50850">
    <property type="entry name" value="MFS"/>
    <property type="match status" value="1"/>
</dbReference>
<keyword evidence="4 6" id="KW-1133">Transmembrane helix</keyword>
<feature type="transmembrane region" description="Helical" evidence="6">
    <location>
        <begin position="64"/>
        <end position="84"/>
    </location>
</feature>
<dbReference type="GO" id="GO:0005886">
    <property type="term" value="C:plasma membrane"/>
    <property type="evidence" value="ECO:0007669"/>
    <property type="project" value="UniProtKB-SubCell"/>
</dbReference>
<dbReference type="InterPro" id="IPR020846">
    <property type="entry name" value="MFS_dom"/>
</dbReference>
<evidence type="ECO:0000256" key="2">
    <source>
        <dbReference type="ARBA" id="ARBA00022448"/>
    </source>
</evidence>
<dbReference type="AlphaFoldDB" id="A0A327YRC6"/>
<evidence type="ECO:0000313" key="8">
    <source>
        <dbReference type="EMBL" id="RAK23092.1"/>
    </source>
</evidence>
<evidence type="ECO:0000256" key="1">
    <source>
        <dbReference type="ARBA" id="ARBA00004651"/>
    </source>
</evidence>
<gene>
    <name evidence="8" type="ORF">B0I26_10143</name>
</gene>
<evidence type="ECO:0000259" key="7">
    <source>
        <dbReference type="PROSITE" id="PS50850"/>
    </source>
</evidence>
<evidence type="ECO:0000256" key="5">
    <source>
        <dbReference type="ARBA" id="ARBA00023136"/>
    </source>
</evidence>
<feature type="domain" description="Major facilitator superfamily (MFS) profile" evidence="7">
    <location>
        <begin position="1"/>
        <end position="94"/>
    </location>
</feature>
<dbReference type="Proteomes" id="UP000248555">
    <property type="component" value="Unassembled WGS sequence"/>
</dbReference>
<comment type="subcellular location">
    <subcellularLocation>
        <location evidence="1">Cell membrane</location>
        <topology evidence="1">Multi-pass membrane protein</topology>
    </subcellularLocation>
</comment>
<sequence length="94" mass="9987">MIWNGQNVCIGIGVALPCLDALITEGTEKKERGTITSIYSSMRFIGVALGPPIIALLMKQSTNIMFYLLTGLCLLASIVILTAIKPSQEGSDSA</sequence>
<organism evidence="8 9">
    <name type="scientific">Paranoxybacillus vitaminiphilus</name>
    <dbReference type="NCBI Taxonomy" id="581036"/>
    <lineage>
        <taxon>Bacteria</taxon>
        <taxon>Bacillati</taxon>
        <taxon>Bacillota</taxon>
        <taxon>Bacilli</taxon>
        <taxon>Bacillales</taxon>
        <taxon>Anoxybacillaceae</taxon>
        <taxon>Paranoxybacillus</taxon>
    </lineage>
</organism>
<evidence type="ECO:0000256" key="6">
    <source>
        <dbReference type="SAM" id="Phobius"/>
    </source>
</evidence>
<protein>
    <submittedName>
        <fullName evidence="8">MFS transporter</fullName>
    </submittedName>
</protein>
<accession>A0A327YRC6</accession>
<dbReference type="Pfam" id="PF07690">
    <property type="entry name" value="MFS_1"/>
    <property type="match status" value="1"/>
</dbReference>
<proteinExistence type="predicted"/>
<dbReference type="InterPro" id="IPR011701">
    <property type="entry name" value="MFS"/>
</dbReference>
<evidence type="ECO:0000256" key="3">
    <source>
        <dbReference type="ARBA" id="ARBA00022692"/>
    </source>
</evidence>